<gene>
    <name evidence="3" type="ORF">ccrud_02935</name>
</gene>
<proteinExistence type="predicted"/>
<feature type="transmembrane region" description="Helical" evidence="1">
    <location>
        <begin position="140"/>
        <end position="158"/>
    </location>
</feature>
<feature type="transmembrane region" description="Helical" evidence="1">
    <location>
        <begin position="389"/>
        <end position="409"/>
    </location>
</feature>
<evidence type="ECO:0000259" key="2">
    <source>
        <dbReference type="Pfam" id="PF19053"/>
    </source>
</evidence>
<feature type="transmembrane region" description="Helical" evidence="1">
    <location>
        <begin position="429"/>
        <end position="451"/>
    </location>
</feature>
<dbReference type="InterPro" id="IPR044049">
    <property type="entry name" value="EccD_transm"/>
</dbReference>
<dbReference type="EMBL" id="CP015622">
    <property type="protein sequence ID" value="ANE03268.1"/>
    <property type="molecule type" value="Genomic_DNA"/>
</dbReference>
<keyword evidence="1" id="KW-0812">Transmembrane</keyword>
<dbReference type="NCBIfam" id="TIGR03920">
    <property type="entry name" value="T7SS_EccD"/>
    <property type="match status" value="1"/>
</dbReference>
<dbReference type="InterPro" id="IPR006707">
    <property type="entry name" value="T7SS_EccD"/>
</dbReference>
<reference evidence="3 4" key="1">
    <citation type="submission" date="2016-05" db="EMBL/GenBank/DDBJ databases">
        <title>Complete genome sequence of Corynebacterium crudilactis, a new Corynebacterium species isolated from raw cow's milk.</title>
        <authorList>
            <person name="Christian R."/>
            <person name="Zimmermann J."/>
            <person name="Lipski A."/>
            <person name="Kalinowski J."/>
        </authorList>
    </citation>
    <scope>NUCLEOTIDE SEQUENCE [LARGE SCALE GENOMIC DNA]</scope>
    <source>
        <strain evidence="3 4">JZ16</strain>
    </source>
</reference>
<keyword evidence="1" id="KW-1133">Transmembrane helix</keyword>
<dbReference type="STRING" id="1652495.ccrud_02935"/>
<organism evidence="3 4">
    <name type="scientific">Corynebacterium crudilactis</name>
    <dbReference type="NCBI Taxonomy" id="1652495"/>
    <lineage>
        <taxon>Bacteria</taxon>
        <taxon>Bacillati</taxon>
        <taxon>Actinomycetota</taxon>
        <taxon>Actinomycetes</taxon>
        <taxon>Mycobacteriales</taxon>
        <taxon>Corynebacteriaceae</taxon>
        <taxon>Corynebacterium</taxon>
    </lineage>
</organism>
<dbReference type="KEGG" id="ccjz:ccrud_02935"/>
<feature type="transmembrane region" description="Helical" evidence="1">
    <location>
        <begin position="338"/>
        <end position="356"/>
    </location>
</feature>
<feature type="transmembrane region" description="Helical" evidence="1">
    <location>
        <begin position="227"/>
        <end position="247"/>
    </location>
</feature>
<name>A0A172QRG7_9CORY</name>
<evidence type="ECO:0000313" key="3">
    <source>
        <dbReference type="EMBL" id="ANE03268.1"/>
    </source>
</evidence>
<keyword evidence="4" id="KW-1185">Reference proteome</keyword>
<dbReference type="RefSeq" id="WP_066564626.1">
    <property type="nucleotide sequence ID" value="NZ_CP015622.1"/>
</dbReference>
<feature type="transmembrane region" description="Helical" evidence="1">
    <location>
        <begin position="198"/>
        <end position="220"/>
    </location>
</feature>
<dbReference type="OrthoDB" id="4426863at2"/>
<feature type="transmembrane region" description="Helical" evidence="1">
    <location>
        <begin position="114"/>
        <end position="134"/>
    </location>
</feature>
<dbReference type="AlphaFoldDB" id="A0A172QRG7"/>
<sequence length="457" mass="47388">MTIDNALRLSIRIDLTVGDTPAAVADVSLPAGSSLADILDEVLELTDAPRISRPWVAHTAAGSPIDCGIPLSHTQVGQGSVIVLSPERDLEAPVMRDVAEALVEFSSEHRAGHLVELMTIAGLGGVATLLASPVASPLAIPGRIGLFLALCALLLLWLPGGRAPILKVLLPVALILGAGACASLIVSGGSVSVPDTGMTWIILAGACAMLAACLLVHVIYRPALLTTAALSTSGFGLLVLAAATALWDKNSAFSGPAALTVAACTTITMCFAPKIAAQLAGLRVPTLPTAGEDLSVSDLTMADPQIKIQRTKTLFDAQTLGLTVLSGPLMLLSVTPGTWSTTIFALCIAVSSLLHANRHQAPIPTWSLMALSAISFLALALSTVRQHSVAALIATALIMMVLFSVALWIHKIPTLEPTTIVWLERLESLCLAISLPLALHLLDIFGMLRALDIGFGG</sequence>
<feature type="domain" description="EccD-like transmembrane" evidence="2">
    <location>
        <begin position="122"/>
        <end position="451"/>
    </location>
</feature>
<feature type="transmembrane region" description="Helical" evidence="1">
    <location>
        <begin position="363"/>
        <end position="383"/>
    </location>
</feature>
<protein>
    <submittedName>
        <fullName evidence="3">Type VII secretion integral membrane protein EccD</fullName>
    </submittedName>
</protein>
<keyword evidence="1" id="KW-0472">Membrane</keyword>
<evidence type="ECO:0000256" key="1">
    <source>
        <dbReference type="SAM" id="Phobius"/>
    </source>
</evidence>
<feature type="transmembrane region" description="Helical" evidence="1">
    <location>
        <begin position="165"/>
        <end position="186"/>
    </location>
</feature>
<evidence type="ECO:0000313" key="4">
    <source>
        <dbReference type="Proteomes" id="UP000076929"/>
    </source>
</evidence>
<dbReference type="Pfam" id="PF19053">
    <property type="entry name" value="EccD"/>
    <property type="match status" value="1"/>
</dbReference>
<dbReference type="Proteomes" id="UP000076929">
    <property type="component" value="Chromosome"/>
</dbReference>
<accession>A0A172QRG7</accession>